<dbReference type="PROSITE" id="PS50112">
    <property type="entry name" value="PAS"/>
    <property type="match status" value="1"/>
</dbReference>
<name>A0A4Y3RCV7_9ACTN</name>
<evidence type="ECO:0000313" key="7">
    <source>
        <dbReference type="Proteomes" id="UP000315226"/>
    </source>
</evidence>
<evidence type="ECO:0008006" key="8">
    <source>
        <dbReference type="Google" id="ProtNLM"/>
    </source>
</evidence>
<proteinExistence type="predicted"/>
<dbReference type="Gene3D" id="3.30.70.270">
    <property type="match status" value="1"/>
</dbReference>
<feature type="transmembrane region" description="Helical" evidence="2">
    <location>
        <begin position="234"/>
        <end position="250"/>
    </location>
</feature>
<organism evidence="6 7">
    <name type="scientific">Streptomyces gardneri</name>
    <dbReference type="NCBI Taxonomy" id="66892"/>
    <lineage>
        <taxon>Bacteria</taxon>
        <taxon>Bacillati</taxon>
        <taxon>Actinomycetota</taxon>
        <taxon>Actinomycetes</taxon>
        <taxon>Kitasatosporales</taxon>
        <taxon>Streptomycetaceae</taxon>
        <taxon>Streptomyces</taxon>
    </lineage>
</organism>
<evidence type="ECO:0000256" key="2">
    <source>
        <dbReference type="SAM" id="Phobius"/>
    </source>
</evidence>
<dbReference type="Gene3D" id="3.90.1150.10">
    <property type="entry name" value="Aspartate Aminotransferase, domain 1"/>
    <property type="match status" value="1"/>
</dbReference>
<dbReference type="NCBIfam" id="TIGR00254">
    <property type="entry name" value="GGDEF"/>
    <property type="match status" value="1"/>
</dbReference>
<reference evidence="6 7" key="1">
    <citation type="submission" date="2019-06" db="EMBL/GenBank/DDBJ databases">
        <title>Whole genome shotgun sequence of Streptomyces gardneri NBRC 12865.</title>
        <authorList>
            <person name="Hosoyama A."/>
            <person name="Uohara A."/>
            <person name="Ohji S."/>
            <person name="Ichikawa N."/>
        </authorList>
    </citation>
    <scope>NUCLEOTIDE SEQUENCE [LARGE SCALE GENOMIC DNA]</scope>
    <source>
        <strain evidence="6 7">NBRC 12865</strain>
    </source>
</reference>
<dbReference type="Gene3D" id="3.20.20.450">
    <property type="entry name" value="EAL domain"/>
    <property type="match status" value="1"/>
</dbReference>
<feature type="compositionally biased region" description="Low complexity" evidence="1">
    <location>
        <begin position="1086"/>
        <end position="1103"/>
    </location>
</feature>
<dbReference type="InterPro" id="IPR013656">
    <property type="entry name" value="PAS_4"/>
</dbReference>
<dbReference type="InterPro" id="IPR015421">
    <property type="entry name" value="PyrdxlP-dep_Trfase_major"/>
</dbReference>
<dbReference type="InterPro" id="IPR000160">
    <property type="entry name" value="GGDEF_dom"/>
</dbReference>
<feature type="domain" description="GGDEF" evidence="5">
    <location>
        <begin position="657"/>
        <end position="789"/>
    </location>
</feature>
<evidence type="ECO:0000259" key="3">
    <source>
        <dbReference type="PROSITE" id="PS50112"/>
    </source>
</evidence>
<dbReference type="SMART" id="SM00267">
    <property type="entry name" value="GGDEF"/>
    <property type="match status" value="1"/>
</dbReference>
<feature type="transmembrane region" description="Helical" evidence="2">
    <location>
        <begin position="108"/>
        <end position="126"/>
    </location>
</feature>
<dbReference type="PANTHER" id="PTHR44757:SF2">
    <property type="entry name" value="BIOFILM ARCHITECTURE MAINTENANCE PROTEIN MBAA"/>
    <property type="match status" value="1"/>
</dbReference>
<accession>A0A4Y3RCV7</accession>
<feature type="transmembrane region" description="Helical" evidence="2">
    <location>
        <begin position="133"/>
        <end position="152"/>
    </location>
</feature>
<dbReference type="SMART" id="SM00052">
    <property type="entry name" value="EAL"/>
    <property type="match status" value="1"/>
</dbReference>
<dbReference type="InterPro" id="IPR015422">
    <property type="entry name" value="PyrdxlP-dep_Trfase_small"/>
</dbReference>
<feature type="transmembrane region" description="Helical" evidence="2">
    <location>
        <begin position="69"/>
        <end position="88"/>
    </location>
</feature>
<dbReference type="NCBIfam" id="TIGR00229">
    <property type="entry name" value="sensory_box"/>
    <property type="match status" value="1"/>
</dbReference>
<dbReference type="SUPFAM" id="SSF55073">
    <property type="entry name" value="Nucleotide cyclase"/>
    <property type="match status" value="1"/>
</dbReference>
<evidence type="ECO:0000259" key="5">
    <source>
        <dbReference type="PROSITE" id="PS50887"/>
    </source>
</evidence>
<dbReference type="Pfam" id="PF00990">
    <property type="entry name" value="GGDEF"/>
    <property type="match status" value="1"/>
</dbReference>
<dbReference type="SUPFAM" id="SSF55785">
    <property type="entry name" value="PYP-like sensor domain (PAS domain)"/>
    <property type="match status" value="1"/>
</dbReference>
<dbReference type="InterPro" id="IPR015424">
    <property type="entry name" value="PyrdxlP-dep_Trfase"/>
</dbReference>
<keyword evidence="2" id="KW-0812">Transmembrane</keyword>
<feature type="transmembrane region" description="Helical" evidence="2">
    <location>
        <begin position="172"/>
        <end position="190"/>
    </location>
</feature>
<dbReference type="Gene3D" id="3.30.450.20">
    <property type="entry name" value="PAS domain"/>
    <property type="match status" value="1"/>
</dbReference>
<dbReference type="PANTHER" id="PTHR44757">
    <property type="entry name" value="DIGUANYLATE CYCLASE DGCP"/>
    <property type="match status" value="1"/>
</dbReference>
<comment type="caution">
    <text evidence="6">The sequence shown here is derived from an EMBL/GenBank/DDBJ whole genome shotgun (WGS) entry which is preliminary data.</text>
</comment>
<feature type="domain" description="PAS" evidence="3">
    <location>
        <begin position="496"/>
        <end position="534"/>
    </location>
</feature>
<feature type="region of interest" description="Disordered" evidence="1">
    <location>
        <begin position="1086"/>
        <end position="1110"/>
    </location>
</feature>
<dbReference type="CDD" id="cd01949">
    <property type="entry name" value="GGDEF"/>
    <property type="match status" value="1"/>
</dbReference>
<gene>
    <name evidence="6" type="ORF">SGA01_07940</name>
</gene>
<dbReference type="PROSITE" id="PS50887">
    <property type="entry name" value="GGDEF"/>
    <property type="match status" value="1"/>
</dbReference>
<dbReference type="CDD" id="cd01948">
    <property type="entry name" value="EAL"/>
    <property type="match status" value="1"/>
</dbReference>
<dbReference type="Gene3D" id="3.40.640.10">
    <property type="entry name" value="Type I PLP-dependent aspartate aminotransferase-like (Major domain)"/>
    <property type="match status" value="1"/>
</dbReference>
<dbReference type="InterPro" id="IPR035919">
    <property type="entry name" value="EAL_sf"/>
</dbReference>
<dbReference type="EMBL" id="BJMN01000005">
    <property type="protein sequence ID" value="GEB55189.1"/>
    <property type="molecule type" value="Genomic_DNA"/>
</dbReference>
<feature type="transmembrane region" description="Helical" evidence="2">
    <location>
        <begin position="43"/>
        <end position="62"/>
    </location>
</feature>
<dbReference type="InterPro" id="IPR004839">
    <property type="entry name" value="Aminotransferase_I/II_large"/>
</dbReference>
<dbReference type="SMART" id="SM00091">
    <property type="entry name" value="PAS"/>
    <property type="match status" value="1"/>
</dbReference>
<dbReference type="Pfam" id="PF08448">
    <property type="entry name" value="PAS_4"/>
    <property type="match status" value="1"/>
</dbReference>
<keyword evidence="2" id="KW-1133">Transmembrane helix</keyword>
<feature type="transmembrane region" description="Helical" evidence="2">
    <location>
        <begin position="271"/>
        <end position="292"/>
    </location>
</feature>
<dbReference type="PROSITE" id="PS50883">
    <property type="entry name" value="EAL"/>
    <property type="match status" value="1"/>
</dbReference>
<feature type="transmembrane region" description="Helical" evidence="2">
    <location>
        <begin position="298"/>
        <end position="317"/>
    </location>
</feature>
<feature type="domain" description="EAL" evidence="4">
    <location>
        <begin position="798"/>
        <end position="1054"/>
    </location>
</feature>
<dbReference type="InterPro" id="IPR000014">
    <property type="entry name" value="PAS"/>
</dbReference>
<dbReference type="SUPFAM" id="SSF53383">
    <property type="entry name" value="PLP-dependent transferases"/>
    <property type="match status" value="1"/>
</dbReference>
<dbReference type="InterPro" id="IPR052155">
    <property type="entry name" value="Biofilm_reg_signaling"/>
</dbReference>
<evidence type="ECO:0000313" key="6">
    <source>
        <dbReference type="EMBL" id="GEB55189.1"/>
    </source>
</evidence>
<dbReference type="Pfam" id="PF00563">
    <property type="entry name" value="EAL"/>
    <property type="match status" value="1"/>
</dbReference>
<keyword evidence="2" id="KW-0472">Membrane</keyword>
<dbReference type="InterPro" id="IPR043128">
    <property type="entry name" value="Rev_trsase/Diguanyl_cyclase"/>
</dbReference>
<dbReference type="InterPro" id="IPR001633">
    <property type="entry name" value="EAL_dom"/>
</dbReference>
<keyword evidence="7" id="KW-1185">Reference proteome</keyword>
<evidence type="ECO:0000259" key="4">
    <source>
        <dbReference type="PROSITE" id="PS50883"/>
    </source>
</evidence>
<evidence type="ECO:0000256" key="1">
    <source>
        <dbReference type="SAM" id="MobiDB-lite"/>
    </source>
</evidence>
<sequence length="1526" mass="165503">MALRQPIRSRTASGSLRAWTLVYLLVVTLLTVAYLQFPARHTTLWALIGLGGVVAILVGVRLHRPARRWPWLVLAAANFAFVAGDTAYNALEGFFGQTRPFPSVADALYLATYPLFAIGLFGFIRYRAAGRDLAVVLDALILTSGLALLSWVNLITPLARSEDMTWIEKAISIAYPLGDVLMLAMLARLLVPGGLRSRSVQLLTLGTCGILASDVIYGTLQLKGTWQVGTPLDLGWVVFFTAWGLAALHPSMTGLTERAPEPTPRVAERRLALLAGASLVAPALLLLQSLRHDKDQDIGVIAIFSALMFLLVLARLWSMMTAHGKAEARERSLRVAAASLVAALSPREVAGAVETASATLFGPGTDHRVLLFTRDRKGGLTAVATAAHPWSCRTDRLTRPPTTAWPELVAHGARLVPVDRLDPAVAAEAAPESHVLLCPLELQTPAGREPLLGALLLAGPEKKLSEIAGPAQSLASQAALALERFGLSEEVNRRTSEAYFRTLVHNTSDVILIVDDDDTVRYASPSAESMFGHSLIPGTPLTELLAPADKASALRVLADARSRATVDARDDWKLLHGGPGGPGGSADRQVEVRCSNLRNERTVHGLVLTLRDVTEQRKLERELTHRAFHDSLTGLPNRVLLLERIERALLRGRRESTLTCMLFVDLDDFKVVNDTMGHSVGDELLVAVARRLTSVLRLTDTAARLGGDEFAVLIEGAREPSDAETLAAEIVHTLSQPFHLTDGAVSVSTSVGIATVLDSAHAEELLGHADLALYAAKAAGKKRWRLFHPELHSRLVARHELQAGMDTAIADHAFALRYQPIVEVDGGAPAGLEALIRWPHARRGMVPPDQFITLAEESGHIMPLGAWVLEHAALDIARWQRSRPYQPPLYANVNVSARQFRDPGFLEGVRRTLRSSGLAPGSLVLELTETVLMRQDTQIRTTMAALKDLGVSIAIDDFGTGFSSLSYLREFPIDILKVDKSFIDDITTDPQQVALVEGIVRIADVLGLMVVAEGIEHEEQRALLAEMGCRYGQGYLFARPMTAHQAESYLHRAPATGARPALQPARPVSPASSILPAGTVPTTVAATAAPRPSTATTPATRTGRPPRPSRWRDLEHLQRTSLMCDAVIDEVDGRRIRVGEDWLVDFASCNYLGFDLDPEIMASIEPEVRRWGTHPSWSRLIGSPRLYPRIEERLTELLGAPDTLLLPTITLIHQSVIPLLAGTGQIFVEAQAHRTVYDGCVVARGQGAEIHRFRSERPEELATLLRGAPGDAGRLVCMDGVNSMTGNFPDLPALARICRENGALLYVDDAHGFGVIGERSPDESSPYGSRGNGIVRHLGETYDDLVLVGGFSKAFSSLLAFLAVPKWLKDHLKVAAAPYLYSGPSPTASLATALAGLAVNDERGEEIRAELYRMTARVLAHVRGLGLATPNTDGLPIVEIPLADAEDLDTVAAFLWEHGIYVTLASYPLVPRDRVGFRIQITAANTDEEIDQLCEALTALAERFTLQHTEATEPGPVAAGRRPPER</sequence>
<dbReference type="Pfam" id="PF00155">
    <property type="entry name" value="Aminotran_1_2"/>
    <property type="match status" value="1"/>
</dbReference>
<dbReference type="InterPro" id="IPR029787">
    <property type="entry name" value="Nucleotide_cyclase"/>
</dbReference>
<feature type="transmembrane region" description="Helical" evidence="2">
    <location>
        <begin position="21"/>
        <end position="37"/>
    </location>
</feature>
<dbReference type="Proteomes" id="UP000315226">
    <property type="component" value="Unassembled WGS sequence"/>
</dbReference>
<dbReference type="InterPro" id="IPR035965">
    <property type="entry name" value="PAS-like_dom_sf"/>
</dbReference>
<protein>
    <recommendedName>
        <fullName evidence="8">Aminotransferase class I/II</fullName>
    </recommendedName>
</protein>
<dbReference type="RefSeq" id="WP_229917921.1">
    <property type="nucleotide sequence ID" value="NZ_BJMN01000005.1"/>
</dbReference>
<dbReference type="SUPFAM" id="SSF141868">
    <property type="entry name" value="EAL domain-like"/>
    <property type="match status" value="1"/>
</dbReference>
<dbReference type="GO" id="GO:0030170">
    <property type="term" value="F:pyridoxal phosphate binding"/>
    <property type="evidence" value="ECO:0007669"/>
    <property type="project" value="InterPro"/>
</dbReference>